<sequence>MVLIAGVALVISMIAALLIVPLVRRIAPAIGMVDKPDKERKLHSSSIALGGGIAVLAGLLIGVAVAVSVAHSTLFASVVNEWFGIEFSPDQLDRFNEQWLGLILAALAMLCVGLVDDIFVLRGRQKLLCQILIISALVGTGTVVDRVGLFGMELQLGSLAFPGTVLWLLVCVNALNLIDGADGVATTTGFFISLGLAVISLHYGSTLGSLFAFALAGSLVGFLWFNKPPATIFLGDAGSMVIGLLVGVISVWSSVKESTLLASAPIAILAVPLIDSAAAITRRWLTGRSIYAADRAHLHHLLQRKYGHKKMLLIVAGLCSLATGLAIASAIFNAPMLAVGGFAGVICLLLVTRSFGYAECQLVAMKLSNLTHSMFSRPSGMQPSSDSRWLPLQGSGDWQMVWEPLVQMARINELSRVSIDLNLSSLHEGFHANWSDSRQPDRDSQASMRWPIVIRLPDSHVSLNVGTLTMVADADRTDLSERFSNVCSMLGQMEAQIHSVIAKLDREIISLQASPQQVVPKPASLGRETQESESAVPASIATDPALTP</sequence>
<comment type="cofactor">
    <cofactor evidence="7">
        <name>Mg(2+)</name>
        <dbReference type="ChEBI" id="CHEBI:18420"/>
    </cofactor>
</comment>
<dbReference type="Proteomes" id="UP000315003">
    <property type="component" value="Chromosome"/>
</dbReference>
<keyword evidence="4 9" id="KW-0812">Transmembrane</keyword>
<dbReference type="GO" id="GO:0044038">
    <property type="term" value="P:cell wall macromolecule biosynthetic process"/>
    <property type="evidence" value="ECO:0007669"/>
    <property type="project" value="TreeGrafter"/>
</dbReference>
<dbReference type="GO" id="GO:0036380">
    <property type="term" value="F:UDP-N-acetylglucosamine-undecaprenyl-phosphate N-acetylglucosaminephosphotransferase activity"/>
    <property type="evidence" value="ECO:0007669"/>
    <property type="project" value="UniProtKB-EC"/>
</dbReference>
<feature type="transmembrane region" description="Helical" evidence="9">
    <location>
        <begin position="99"/>
        <end position="120"/>
    </location>
</feature>
<name>A0A517SSQ2_9BACT</name>
<feature type="transmembrane region" description="Helical" evidence="9">
    <location>
        <begin position="183"/>
        <end position="201"/>
    </location>
</feature>
<evidence type="ECO:0000256" key="6">
    <source>
        <dbReference type="ARBA" id="ARBA00023136"/>
    </source>
</evidence>
<organism evidence="10 11">
    <name type="scientific">Stieleria bergensis</name>
    <dbReference type="NCBI Taxonomy" id="2528025"/>
    <lineage>
        <taxon>Bacteria</taxon>
        <taxon>Pseudomonadati</taxon>
        <taxon>Planctomycetota</taxon>
        <taxon>Planctomycetia</taxon>
        <taxon>Pirellulales</taxon>
        <taxon>Pirellulaceae</taxon>
        <taxon>Stieleria</taxon>
    </lineage>
</organism>
<feature type="transmembrane region" description="Helical" evidence="9">
    <location>
        <begin position="156"/>
        <end position="176"/>
    </location>
</feature>
<dbReference type="EMBL" id="CP036272">
    <property type="protein sequence ID" value="QDT59151.1"/>
    <property type="molecule type" value="Genomic_DNA"/>
</dbReference>
<feature type="region of interest" description="Disordered" evidence="8">
    <location>
        <begin position="516"/>
        <end position="548"/>
    </location>
</feature>
<keyword evidence="6 9" id="KW-0472">Membrane</keyword>
<evidence type="ECO:0000256" key="1">
    <source>
        <dbReference type="ARBA" id="ARBA00004651"/>
    </source>
</evidence>
<dbReference type="Pfam" id="PF00953">
    <property type="entry name" value="Glycos_transf_4"/>
    <property type="match status" value="1"/>
</dbReference>
<keyword evidence="7" id="KW-0460">Magnesium</keyword>
<dbReference type="GO" id="GO:0046872">
    <property type="term" value="F:metal ion binding"/>
    <property type="evidence" value="ECO:0007669"/>
    <property type="project" value="UniProtKB-KW"/>
</dbReference>
<feature type="transmembrane region" description="Helical" evidence="9">
    <location>
        <begin position="338"/>
        <end position="358"/>
    </location>
</feature>
<feature type="transmembrane region" description="Helical" evidence="9">
    <location>
        <begin position="127"/>
        <end position="144"/>
    </location>
</feature>
<feature type="binding site" evidence="7">
    <location>
        <position position="236"/>
    </location>
    <ligand>
        <name>Mg(2+)</name>
        <dbReference type="ChEBI" id="CHEBI:18420"/>
    </ligand>
</feature>
<feature type="transmembrane region" description="Helical" evidence="9">
    <location>
        <begin position="6"/>
        <end position="27"/>
    </location>
</feature>
<evidence type="ECO:0000256" key="5">
    <source>
        <dbReference type="ARBA" id="ARBA00022989"/>
    </source>
</evidence>
<evidence type="ECO:0000313" key="11">
    <source>
        <dbReference type="Proteomes" id="UP000315003"/>
    </source>
</evidence>
<comment type="subcellular location">
    <subcellularLocation>
        <location evidence="1">Cell membrane</location>
        <topology evidence="1">Multi-pass membrane protein</topology>
    </subcellularLocation>
</comment>
<dbReference type="OrthoDB" id="9783652at2"/>
<dbReference type="PANTHER" id="PTHR22926">
    <property type="entry name" value="PHOSPHO-N-ACETYLMURAMOYL-PENTAPEPTIDE-TRANSFERASE"/>
    <property type="match status" value="1"/>
</dbReference>
<evidence type="ECO:0000256" key="3">
    <source>
        <dbReference type="ARBA" id="ARBA00022679"/>
    </source>
</evidence>
<dbReference type="CDD" id="cd06853">
    <property type="entry name" value="GT_WecA_like"/>
    <property type="match status" value="1"/>
</dbReference>
<gene>
    <name evidence="10" type="ORF">SV7mr_16580</name>
</gene>
<reference evidence="10 11" key="1">
    <citation type="submission" date="2019-02" db="EMBL/GenBank/DDBJ databases">
        <title>Deep-cultivation of Planctomycetes and their phenomic and genomic characterization uncovers novel biology.</title>
        <authorList>
            <person name="Wiegand S."/>
            <person name="Jogler M."/>
            <person name="Boedeker C."/>
            <person name="Pinto D."/>
            <person name="Vollmers J."/>
            <person name="Rivas-Marin E."/>
            <person name="Kohn T."/>
            <person name="Peeters S.H."/>
            <person name="Heuer A."/>
            <person name="Rast P."/>
            <person name="Oberbeckmann S."/>
            <person name="Bunk B."/>
            <person name="Jeske O."/>
            <person name="Meyerdierks A."/>
            <person name="Storesund J.E."/>
            <person name="Kallscheuer N."/>
            <person name="Luecker S."/>
            <person name="Lage O.M."/>
            <person name="Pohl T."/>
            <person name="Merkel B.J."/>
            <person name="Hornburger P."/>
            <person name="Mueller R.-W."/>
            <person name="Bruemmer F."/>
            <person name="Labrenz M."/>
            <person name="Spormann A.M."/>
            <person name="Op den Camp H."/>
            <person name="Overmann J."/>
            <person name="Amann R."/>
            <person name="Jetten M.S.M."/>
            <person name="Mascher T."/>
            <person name="Medema M.H."/>
            <person name="Devos D.P."/>
            <person name="Kaster A.-K."/>
            <person name="Ovreas L."/>
            <person name="Rohde M."/>
            <person name="Galperin M.Y."/>
            <person name="Jogler C."/>
        </authorList>
    </citation>
    <scope>NUCLEOTIDE SEQUENCE [LARGE SCALE GENOMIC DNA]</scope>
    <source>
        <strain evidence="10 11">SV_7m_r</strain>
    </source>
</reference>
<protein>
    <submittedName>
        <fullName evidence="10">WecA-like glycosyltransferase</fullName>
        <ecNumber evidence="10">2.7.8.33</ecNumber>
    </submittedName>
</protein>
<dbReference type="AlphaFoldDB" id="A0A517SSQ2"/>
<keyword evidence="11" id="KW-1185">Reference proteome</keyword>
<feature type="transmembrane region" description="Helical" evidence="9">
    <location>
        <begin position="207"/>
        <end position="225"/>
    </location>
</feature>
<evidence type="ECO:0000256" key="9">
    <source>
        <dbReference type="SAM" id="Phobius"/>
    </source>
</evidence>
<evidence type="ECO:0000313" key="10">
    <source>
        <dbReference type="EMBL" id="QDT59151.1"/>
    </source>
</evidence>
<feature type="transmembrane region" description="Helical" evidence="9">
    <location>
        <begin position="232"/>
        <end position="253"/>
    </location>
</feature>
<dbReference type="GO" id="GO:0005886">
    <property type="term" value="C:plasma membrane"/>
    <property type="evidence" value="ECO:0007669"/>
    <property type="project" value="UniProtKB-SubCell"/>
</dbReference>
<dbReference type="GO" id="GO:0009103">
    <property type="term" value="P:lipopolysaccharide biosynthetic process"/>
    <property type="evidence" value="ECO:0007669"/>
    <property type="project" value="TreeGrafter"/>
</dbReference>
<keyword evidence="7" id="KW-0479">Metal-binding</keyword>
<evidence type="ECO:0000256" key="8">
    <source>
        <dbReference type="SAM" id="MobiDB-lite"/>
    </source>
</evidence>
<evidence type="ECO:0000256" key="7">
    <source>
        <dbReference type="PIRSR" id="PIRSR600715-1"/>
    </source>
</evidence>
<accession>A0A517SSQ2</accession>
<dbReference type="InterPro" id="IPR000715">
    <property type="entry name" value="Glycosyl_transferase_4"/>
</dbReference>
<proteinExistence type="predicted"/>
<keyword evidence="3 10" id="KW-0808">Transferase</keyword>
<feature type="transmembrane region" description="Helical" evidence="9">
    <location>
        <begin position="47"/>
        <end position="79"/>
    </location>
</feature>
<feature type="transmembrane region" description="Helical" evidence="9">
    <location>
        <begin position="311"/>
        <end position="332"/>
    </location>
</feature>
<keyword evidence="2" id="KW-1003">Cell membrane</keyword>
<feature type="binding site" evidence="7">
    <location>
        <position position="176"/>
    </location>
    <ligand>
        <name>Mg(2+)</name>
        <dbReference type="ChEBI" id="CHEBI:18420"/>
    </ligand>
</feature>
<dbReference type="GO" id="GO:0071555">
    <property type="term" value="P:cell wall organization"/>
    <property type="evidence" value="ECO:0007669"/>
    <property type="project" value="TreeGrafter"/>
</dbReference>
<dbReference type="RefSeq" id="WP_145270829.1">
    <property type="nucleotide sequence ID" value="NZ_CP036272.1"/>
</dbReference>
<dbReference type="EC" id="2.7.8.33" evidence="10"/>
<keyword evidence="5 9" id="KW-1133">Transmembrane helix</keyword>
<dbReference type="PANTHER" id="PTHR22926:SF3">
    <property type="entry name" value="UNDECAPRENYL-PHOSPHATE ALPHA-N-ACETYLGLUCOSAMINYL 1-PHOSPHATE TRANSFERASE"/>
    <property type="match status" value="1"/>
</dbReference>
<evidence type="ECO:0000256" key="2">
    <source>
        <dbReference type="ARBA" id="ARBA00022475"/>
    </source>
</evidence>
<feature type="transmembrane region" description="Helical" evidence="9">
    <location>
        <begin position="259"/>
        <end position="280"/>
    </location>
</feature>
<evidence type="ECO:0000256" key="4">
    <source>
        <dbReference type="ARBA" id="ARBA00022692"/>
    </source>
</evidence>